<protein>
    <submittedName>
        <fullName evidence="2">Zinc ribbon domain protein</fullName>
    </submittedName>
</protein>
<dbReference type="EMBL" id="CP037423">
    <property type="protein sequence ID" value="QDV43083.1"/>
    <property type="molecule type" value="Genomic_DNA"/>
</dbReference>
<organism evidence="2 3">
    <name type="scientific">Stieleria neptunia</name>
    <dbReference type="NCBI Taxonomy" id="2527979"/>
    <lineage>
        <taxon>Bacteria</taxon>
        <taxon>Pseudomonadati</taxon>
        <taxon>Planctomycetota</taxon>
        <taxon>Planctomycetia</taxon>
        <taxon>Pirellulales</taxon>
        <taxon>Pirellulaceae</taxon>
        <taxon>Stieleria</taxon>
    </lineage>
</organism>
<dbReference type="InterPro" id="IPR013429">
    <property type="entry name" value="Regulatory_FmdB_Zinc_ribbon"/>
</dbReference>
<dbReference type="Proteomes" id="UP000319004">
    <property type="component" value="Chromosome"/>
</dbReference>
<name>A0A518HQG1_9BACT</name>
<dbReference type="OrthoDB" id="9813321at2"/>
<gene>
    <name evidence="2" type="ORF">Enr13x_29370</name>
</gene>
<evidence type="ECO:0000313" key="2">
    <source>
        <dbReference type="EMBL" id="QDV43083.1"/>
    </source>
</evidence>
<dbReference type="SMART" id="SM00834">
    <property type="entry name" value="CxxC_CXXC_SSSS"/>
    <property type="match status" value="1"/>
</dbReference>
<dbReference type="RefSeq" id="WP_145386923.1">
    <property type="nucleotide sequence ID" value="NZ_CP037423.1"/>
</dbReference>
<sequence length="75" mass="7890">MPLYEYECSQCDKSIELLVRSAEEQVSCPECGSDQLTRLMSAPAAPNMKGANGSLPMASEGQSCGAPRCCGGICQ</sequence>
<reference evidence="2 3" key="1">
    <citation type="submission" date="2019-03" db="EMBL/GenBank/DDBJ databases">
        <title>Deep-cultivation of Planctomycetes and their phenomic and genomic characterization uncovers novel biology.</title>
        <authorList>
            <person name="Wiegand S."/>
            <person name="Jogler M."/>
            <person name="Boedeker C."/>
            <person name="Pinto D."/>
            <person name="Vollmers J."/>
            <person name="Rivas-Marin E."/>
            <person name="Kohn T."/>
            <person name="Peeters S.H."/>
            <person name="Heuer A."/>
            <person name="Rast P."/>
            <person name="Oberbeckmann S."/>
            <person name="Bunk B."/>
            <person name="Jeske O."/>
            <person name="Meyerdierks A."/>
            <person name="Storesund J.E."/>
            <person name="Kallscheuer N."/>
            <person name="Luecker S."/>
            <person name="Lage O.M."/>
            <person name="Pohl T."/>
            <person name="Merkel B.J."/>
            <person name="Hornburger P."/>
            <person name="Mueller R.-W."/>
            <person name="Bruemmer F."/>
            <person name="Labrenz M."/>
            <person name="Spormann A.M."/>
            <person name="Op den Camp H."/>
            <person name="Overmann J."/>
            <person name="Amann R."/>
            <person name="Jetten M.S.M."/>
            <person name="Mascher T."/>
            <person name="Medema M.H."/>
            <person name="Devos D.P."/>
            <person name="Kaster A.-K."/>
            <person name="Ovreas L."/>
            <person name="Rohde M."/>
            <person name="Galperin M.Y."/>
            <person name="Jogler C."/>
        </authorList>
    </citation>
    <scope>NUCLEOTIDE SEQUENCE [LARGE SCALE GENOMIC DNA]</scope>
    <source>
        <strain evidence="2 3">Enr13</strain>
    </source>
</reference>
<feature type="domain" description="Putative regulatory protein FmdB zinc ribbon" evidence="1">
    <location>
        <begin position="1"/>
        <end position="41"/>
    </location>
</feature>
<dbReference type="NCBIfam" id="TIGR02605">
    <property type="entry name" value="CxxC_CxxC_SSSS"/>
    <property type="match status" value="1"/>
</dbReference>
<dbReference type="Gene3D" id="2.20.28.30">
    <property type="entry name" value="RNA polymerase ii, chain L"/>
    <property type="match status" value="1"/>
</dbReference>
<dbReference type="KEGG" id="snep:Enr13x_29370"/>
<dbReference type="AlphaFoldDB" id="A0A518HQG1"/>
<evidence type="ECO:0000259" key="1">
    <source>
        <dbReference type="SMART" id="SM00834"/>
    </source>
</evidence>
<accession>A0A518HQG1</accession>
<proteinExistence type="predicted"/>
<dbReference type="Pfam" id="PF09723">
    <property type="entry name" value="Zn_ribbon_8"/>
    <property type="match status" value="1"/>
</dbReference>
<evidence type="ECO:0000313" key="3">
    <source>
        <dbReference type="Proteomes" id="UP000319004"/>
    </source>
</evidence>
<keyword evidence="3" id="KW-1185">Reference proteome</keyword>